<evidence type="ECO:0000256" key="1">
    <source>
        <dbReference type="ARBA" id="ARBA00023015"/>
    </source>
</evidence>
<dbReference type="SUPFAM" id="SSF46785">
    <property type="entry name" value="Winged helix' DNA-binding domain"/>
    <property type="match status" value="1"/>
</dbReference>
<gene>
    <name evidence="6" type="ORF">JS533_010440</name>
</gene>
<dbReference type="InterPro" id="IPR008920">
    <property type="entry name" value="TF_FadR/GntR_C"/>
</dbReference>
<feature type="domain" description="HTH gntR-type" evidence="5">
    <location>
        <begin position="73"/>
        <end position="139"/>
    </location>
</feature>
<dbReference type="InterPro" id="IPR036390">
    <property type="entry name" value="WH_DNA-bd_sf"/>
</dbReference>
<dbReference type="Proteomes" id="UP000710815">
    <property type="component" value="Unassembled WGS sequence"/>
</dbReference>
<keyword evidence="7" id="KW-1185">Reference proteome</keyword>
<protein>
    <submittedName>
        <fullName evidence="6">FCD domain-containing protein</fullName>
    </submittedName>
</protein>
<reference evidence="6 7" key="1">
    <citation type="journal article" date="2021" name="Environ. Microbiol.">
        <title>Genetic insights into the dark matter of the mammalian gut microbiota through targeted genome reconstruction.</title>
        <authorList>
            <person name="Lugli G.A."/>
            <person name="Alessandri G."/>
            <person name="Milani C."/>
            <person name="Viappiani A."/>
            <person name="Fontana F."/>
            <person name="Tarracchini C."/>
            <person name="Mancabelli L."/>
            <person name="Argentini C."/>
            <person name="Ruiz L."/>
            <person name="Margolles A."/>
            <person name="van Sinderen D."/>
            <person name="Turroni F."/>
            <person name="Ventura M."/>
        </authorList>
    </citation>
    <scope>NUCLEOTIDE SEQUENCE [LARGE SCALE GENOMIC DNA]</scope>
    <source>
        <strain evidence="6 7">MA1</strain>
    </source>
</reference>
<dbReference type="InterPro" id="IPR000524">
    <property type="entry name" value="Tscrpt_reg_HTH_GntR"/>
</dbReference>
<evidence type="ECO:0000256" key="4">
    <source>
        <dbReference type="SAM" id="MobiDB-lite"/>
    </source>
</evidence>
<evidence type="ECO:0000313" key="6">
    <source>
        <dbReference type="EMBL" id="MCH9276683.1"/>
    </source>
</evidence>
<evidence type="ECO:0000256" key="3">
    <source>
        <dbReference type="ARBA" id="ARBA00023163"/>
    </source>
</evidence>
<dbReference type="SMART" id="SM00895">
    <property type="entry name" value="FCD"/>
    <property type="match status" value="1"/>
</dbReference>
<sequence>MTSESSMISVARTDRDGSAPSTDIDAVVVDATSASPSSSLSPSSSPSSSSVIAASSNDDRLSHDGTTGGGTDRPLHDRLLDAWGTAIVDGNIAVGERLPEPNMGGETPSRTVTREATRVLESMGLVSVRRKAGATVNPIEQWNMFDPQVIRWRLGGAHRLDALHELSQLRAAVEPVAARLAADAATPAQWATLTEAAIGMVAHSDHADEQEYLDADMLFHRTLLEASGNLMFARLGDVVASTLEGRTRHELMPSTADQTALNLHAEVAALIRKGDGPAAEAAMRGIVTEADAAVTRLAAR</sequence>
<dbReference type="RefSeq" id="WP_241514404.1">
    <property type="nucleotide sequence ID" value="NZ_JAFEJT020000050.1"/>
</dbReference>
<evidence type="ECO:0000259" key="5">
    <source>
        <dbReference type="PROSITE" id="PS50949"/>
    </source>
</evidence>
<dbReference type="Pfam" id="PF07729">
    <property type="entry name" value="FCD"/>
    <property type="match status" value="1"/>
</dbReference>
<dbReference type="InterPro" id="IPR011711">
    <property type="entry name" value="GntR_C"/>
</dbReference>
<reference evidence="6 7" key="2">
    <citation type="journal article" date="2021" name="Syst. Appl. Microbiol.">
        <title>Phylogenetic classification of ten novel species belonging to the genus Bifidobacterium comprising B. phasiani sp. nov., B. pongonis sp. nov., B. saguinibicoloris sp. nov., B. colobi sp. nov., B. simiiventris sp. nov., B. santillanense sp. nov., B. miconis sp. nov., B. amazonense sp. nov., B. pluvialisilvae sp. nov., and B. miconisargentati sp. nov.</title>
        <authorList>
            <person name="Lugli G.A."/>
            <person name="Calvete-Torre I."/>
            <person name="Alessandri G."/>
            <person name="Milani C."/>
            <person name="Turroni F."/>
            <person name="Laiolo P."/>
            <person name="Ossiprandi M.C."/>
            <person name="Margolles A."/>
            <person name="Ruiz L."/>
            <person name="Ventura M."/>
        </authorList>
    </citation>
    <scope>NUCLEOTIDE SEQUENCE [LARGE SCALE GENOMIC DNA]</scope>
    <source>
        <strain evidence="6 7">MA1</strain>
    </source>
</reference>
<dbReference type="PANTHER" id="PTHR43537:SF44">
    <property type="entry name" value="GNTR FAMILY REGULATORY PROTEIN"/>
    <property type="match status" value="1"/>
</dbReference>
<dbReference type="InterPro" id="IPR036388">
    <property type="entry name" value="WH-like_DNA-bd_sf"/>
</dbReference>
<feature type="region of interest" description="Disordered" evidence="4">
    <location>
        <begin position="1"/>
        <end position="75"/>
    </location>
</feature>
<accession>A0ABS9VX57</accession>
<evidence type="ECO:0000256" key="2">
    <source>
        <dbReference type="ARBA" id="ARBA00023125"/>
    </source>
</evidence>
<dbReference type="PANTHER" id="PTHR43537">
    <property type="entry name" value="TRANSCRIPTIONAL REGULATOR, GNTR FAMILY"/>
    <property type="match status" value="1"/>
</dbReference>
<proteinExistence type="predicted"/>
<dbReference type="Gene3D" id="1.10.10.10">
    <property type="entry name" value="Winged helix-like DNA-binding domain superfamily/Winged helix DNA-binding domain"/>
    <property type="match status" value="1"/>
</dbReference>
<comment type="caution">
    <text evidence="6">The sequence shown here is derived from an EMBL/GenBank/DDBJ whole genome shotgun (WGS) entry which is preliminary data.</text>
</comment>
<dbReference type="PROSITE" id="PS50949">
    <property type="entry name" value="HTH_GNTR"/>
    <property type="match status" value="1"/>
</dbReference>
<name>A0ABS9VX57_9BIFI</name>
<evidence type="ECO:0000313" key="7">
    <source>
        <dbReference type="Proteomes" id="UP000710815"/>
    </source>
</evidence>
<organism evidence="6 7">
    <name type="scientific">Bifidobacterium amazonense</name>
    <dbReference type="NCBI Taxonomy" id="2809027"/>
    <lineage>
        <taxon>Bacteria</taxon>
        <taxon>Bacillati</taxon>
        <taxon>Actinomycetota</taxon>
        <taxon>Actinomycetes</taxon>
        <taxon>Bifidobacteriales</taxon>
        <taxon>Bifidobacteriaceae</taxon>
        <taxon>Bifidobacterium</taxon>
    </lineage>
</organism>
<feature type="compositionally biased region" description="Low complexity" evidence="4">
    <location>
        <begin position="21"/>
        <end position="56"/>
    </location>
</feature>
<keyword evidence="1" id="KW-0805">Transcription regulation</keyword>
<dbReference type="EMBL" id="JAFEJT020000050">
    <property type="protein sequence ID" value="MCH9276683.1"/>
    <property type="molecule type" value="Genomic_DNA"/>
</dbReference>
<keyword evidence="3" id="KW-0804">Transcription</keyword>
<keyword evidence="2" id="KW-0238">DNA-binding</keyword>
<dbReference type="SUPFAM" id="SSF48008">
    <property type="entry name" value="GntR ligand-binding domain-like"/>
    <property type="match status" value="1"/>
</dbReference>
<dbReference type="Gene3D" id="1.20.120.530">
    <property type="entry name" value="GntR ligand-binding domain-like"/>
    <property type="match status" value="1"/>
</dbReference>